<keyword evidence="1" id="KW-1133">Transmembrane helix</keyword>
<feature type="transmembrane region" description="Helical" evidence="1">
    <location>
        <begin position="92"/>
        <end position="113"/>
    </location>
</feature>
<evidence type="ECO:0008006" key="4">
    <source>
        <dbReference type="Google" id="ProtNLM"/>
    </source>
</evidence>
<gene>
    <name evidence="2" type="ORF">HZS55_07120</name>
</gene>
<dbReference type="OrthoDB" id="241062at2157"/>
<dbReference type="GeneID" id="56077621"/>
<keyword evidence="1" id="KW-0472">Membrane</keyword>
<dbReference type="RefSeq" id="WP_179911007.1">
    <property type="nucleotide sequence ID" value="NZ_CP058910.1"/>
</dbReference>
<keyword evidence="3" id="KW-1185">Reference proteome</keyword>
<feature type="transmembrane region" description="Helical" evidence="1">
    <location>
        <begin position="62"/>
        <end position="85"/>
    </location>
</feature>
<dbReference type="KEGG" id="hrr:HZS55_07120"/>
<dbReference type="AlphaFoldDB" id="A0A7D5TC77"/>
<reference evidence="2 3" key="1">
    <citation type="submission" date="2020-07" db="EMBL/GenBank/DDBJ databases">
        <title>Halosimplex pelagicum sp. nov. and Halosimplex rubrum sp. nov., isolated from salted brown alga Laminaria, and emended description of the genus Halosimplex.</title>
        <authorList>
            <person name="Cui H."/>
        </authorList>
    </citation>
    <scope>NUCLEOTIDE SEQUENCE [LARGE SCALE GENOMIC DNA]</scope>
    <source>
        <strain evidence="2 3">R27</strain>
    </source>
</reference>
<name>A0A7D5TC77_9EURY</name>
<dbReference type="Proteomes" id="UP000509667">
    <property type="component" value="Chromosome"/>
</dbReference>
<keyword evidence="1" id="KW-0812">Transmembrane</keyword>
<protein>
    <recommendedName>
        <fullName evidence="4">Metal-dependent hydrolase</fullName>
    </recommendedName>
</protein>
<feature type="transmembrane region" description="Helical" evidence="1">
    <location>
        <begin position="133"/>
        <end position="156"/>
    </location>
</feature>
<dbReference type="EMBL" id="CP058910">
    <property type="protein sequence ID" value="QLH77076.1"/>
    <property type="molecule type" value="Genomic_DNA"/>
</dbReference>
<organism evidence="2 3">
    <name type="scientific">Halosimplex rubrum</name>
    <dbReference type="NCBI Taxonomy" id="869889"/>
    <lineage>
        <taxon>Archaea</taxon>
        <taxon>Methanobacteriati</taxon>
        <taxon>Methanobacteriota</taxon>
        <taxon>Stenosarchaea group</taxon>
        <taxon>Halobacteria</taxon>
        <taxon>Halobacteriales</taxon>
        <taxon>Haloarculaceae</taxon>
        <taxon>Halosimplex</taxon>
    </lineage>
</organism>
<sequence length="167" mass="17844">MADLLTHVLAAYVVLTVASWRVDRITPPRVAVGMCGGAIPDLVKVDLVVDSMAVERALGLPFTWGAVSTLGGVVLIAGAIALAFGSRYRRRAFAFLLAGGSLSLVLDGLRVYADGRAGPWLFPVTWWRPPTPSLYVTSDPRVLVVGIAVAALVFVVDRRVERDGSEK</sequence>
<accession>A0A7D5TC77</accession>
<evidence type="ECO:0000313" key="2">
    <source>
        <dbReference type="EMBL" id="QLH77076.1"/>
    </source>
</evidence>
<evidence type="ECO:0000256" key="1">
    <source>
        <dbReference type="SAM" id="Phobius"/>
    </source>
</evidence>
<evidence type="ECO:0000313" key="3">
    <source>
        <dbReference type="Proteomes" id="UP000509667"/>
    </source>
</evidence>
<proteinExistence type="predicted"/>